<gene>
    <name evidence="6" type="primary">apc3</name>
    <name evidence="6" type="ORF">Pan161_22950</name>
</gene>
<dbReference type="KEGG" id="gax:Pan161_22950"/>
<feature type="domain" description="Acetophenone carboxylase-like C-terminal" evidence="5">
    <location>
        <begin position="588"/>
        <end position="747"/>
    </location>
</feature>
<dbReference type="Pfam" id="PF19278">
    <property type="entry name" value="Hydant_A_C"/>
    <property type="match status" value="1"/>
</dbReference>
<protein>
    <submittedName>
        <fullName evidence="6">Acetophenone carboxylase gamma subunit</fullName>
        <ecNumber evidence="6">6.4.1.8</ecNumber>
    </submittedName>
</protein>
<dbReference type="OrthoDB" id="9768323at2"/>
<evidence type="ECO:0000256" key="1">
    <source>
        <dbReference type="ARBA" id="ARBA00010403"/>
    </source>
</evidence>
<evidence type="ECO:0000259" key="2">
    <source>
        <dbReference type="Pfam" id="PF01968"/>
    </source>
</evidence>
<evidence type="ECO:0000259" key="3">
    <source>
        <dbReference type="Pfam" id="PF02538"/>
    </source>
</evidence>
<dbReference type="InterPro" id="IPR045079">
    <property type="entry name" value="Oxoprolinase-like"/>
</dbReference>
<dbReference type="InterPro" id="IPR008040">
    <property type="entry name" value="Hydant_A_N"/>
</dbReference>
<dbReference type="GO" id="GO:0016874">
    <property type="term" value="F:ligase activity"/>
    <property type="evidence" value="ECO:0007669"/>
    <property type="project" value="UniProtKB-KW"/>
</dbReference>
<comment type="similarity">
    <text evidence="1">Belongs to the oxoprolinase family.</text>
</comment>
<dbReference type="PANTHER" id="PTHR11365">
    <property type="entry name" value="5-OXOPROLINASE RELATED"/>
    <property type="match status" value="1"/>
</dbReference>
<reference evidence="6 7" key="1">
    <citation type="submission" date="2019-02" db="EMBL/GenBank/DDBJ databases">
        <title>Deep-cultivation of Planctomycetes and their phenomic and genomic characterization uncovers novel biology.</title>
        <authorList>
            <person name="Wiegand S."/>
            <person name="Jogler M."/>
            <person name="Boedeker C."/>
            <person name="Pinto D."/>
            <person name="Vollmers J."/>
            <person name="Rivas-Marin E."/>
            <person name="Kohn T."/>
            <person name="Peeters S.H."/>
            <person name="Heuer A."/>
            <person name="Rast P."/>
            <person name="Oberbeckmann S."/>
            <person name="Bunk B."/>
            <person name="Jeske O."/>
            <person name="Meyerdierks A."/>
            <person name="Storesund J.E."/>
            <person name="Kallscheuer N."/>
            <person name="Luecker S."/>
            <person name="Lage O.M."/>
            <person name="Pohl T."/>
            <person name="Merkel B.J."/>
            <person name="Hornburger P."/>
            <person name="Mueller R.-W."/>
            <person name="Bruemmer F."/>
            <person name="Labrenz M."/>
            <person name="Spormann A.M."/>
            <person name="Op den Camp H."/>
            <person name="Overmann J."/>
            <person name="Amann R."/>
            <person name="Jetten M.S.M."/>
            <person name="Mascher T."/>
            <person name="Medema M.H."/>
            <person name="Devos D.P."/>
            <person name="Kaster A.-K."/>
            <person name="Ovreas L."/>
            <person name="Rohde M."/>
            <person name="Galperin M.Y."/>
            <person name="Jogler C."/>
        </authorList>
    </citation>
    <scope>NUCLEOTIDE SEQUENCE [LARGE SCALE GENOMIC DNA]</scope>
    <source>
        <strain evidence="6 7">Pan161</strain>
    </source>
</reference>
<dbReference type="Pfam" id="PF01968">
    <property type="entry name" value="Hydantoinase_A"/>
    <property type="match status" value="1"/>
</dbReference>
<dbReference type="EMBL" id="CP036343">
    <property type="protein sequence ID" value="QDT90642.1"/>
    <property type="molecule type" value="Genomic_DNA"/>
</dbReference>
<dbReference type="Pfam" id="PF02538">
    <property type="entry name" value="Hydantoinase_B"/>
    <property type="match status" value="1"/>
</dbReference>
<feature type="domain" description="Hydantoinase/oxoprolinase N-terminal" evidence="4">
    <location>
        <begin position="127"/>
        <end position="274"/>
    </location>
</feature>
<name>A0A517VCB3_9PLAN</name>
<dbReference type="GO" id="GO:0017168">
    <property type="term" value="F:5-oxoprolinase (ATP-hydrolyzing) activity"/>
    <property type="evidence" value="ECO:0007669"/>
    <property type="project" value="TreeGrafter"/>
</dbReference>
<proteinExistence type="inferred from homology"/>
<organism evidence="6 7">
    <name type="scientific">Gimesia algae</name>
    <dbReference type="NCBI Taxonomy" id="2527971"/>
    <lineage>
        <taxon>Bacteria</taxon>
        <taxon>Pseudomonadati</taxon>
        <taxon>Planctomycetota</taxon>
        <taxon>Planctomycetia</taxon>
        <taxon>Planctomycetales</taxon>
        <taxon>Planctomycetaceae</taxon>
        <taxon>Gimesia</taxon>
    </lineage>
</organism>
<dbReference type="InterPro" id="IPR049517">
    <property type="entry name" value="ACX-like_C"/>
</dbReference>
<evidence type="ECO:0000313" key="7">
    <source>
        <dbReference type="Proteomes" id="UP000316855"/>
    </source>
</evidence>
<dbReference type="PANTHER" id="PTHR11365:SF23">
    <property type="entry name" value="HYPOTHETICAL 5-OXOPROLINASE (EUROFUNG)-RELATED"/>
    <property type="match status" value="1"/>
</dbReference>
<accession>A0A517VCB3</accession>
<evidence type="ECO:0000259" key="4">
    <source>
        <dbReference type="Pfam" id="PF05378"/>
    </source>
</evidence>
<keyword evidence="6" id="KW-0436">Ligase</keyword>
<dbReference type="InterPro" id="IPR003692">
    <property type="entry name" value="Hydantoinase_B"/>
</dbReference>
<evidence type="ECO:0000259" key="5">
    <source>
        <dbReference type="Pfam" id="PF19278"/>
    </source>
</evidence>
<evidence type="ECO:0000313" key="6">
    <source>
        <dbReference type="EMBL" id="QDT90642.1"/>
    </source>
</evidence>
<feature type="domain" description="Hydantoinase B/oxoprolinase" evidence="3">
    <location>
        <begin position="774"/>
        <end position="1286"/>
    </location>
</feature>
<feature type="domain" description="Hydantoinase A/oxoprolinase" evidence="2">
    <location>
        <begin position="294"/>
        <end position="573"/>
    </location>
</feature>
<dbReference type="InterPro" id="IPR002821">
    <property type="entry name" value="Hydantoinase_A"/>
</dbReference>
<dbReference type="Pfam" id="PF05378">
    <property type="entry name" value="Hydant_A_N"/>
    <property type="match status" value="1"/>
</dbReference>
<dbReference type="GO" id="GO:0005829">
    <property type="term" value="C:cytosol"/>
    <property type="evidence" value="ECO:0007669"/>
    <property type="project" value="TreeGrafter"/>
</dbReference>
<sequence length="1291" mass="139482">MKAYEIFDEMNELKSGKTERNWEFWIDVGGTFTDCIARAPSNEFIPFKTLSSGITKGRVQEVTAPDTIVDPSRVGNPADFWLEYQIEFLNHEGKSLHTAQVTRFDNLTGTLTFQPALPPTVQISTGYELASGEEAPVLAIRWILDLKKSDPISDISVKLGTTRGTNALLTRNGARTAFITTQGFADVLLIGNQDRPRLFDLAIQKPEPLFETALEIEERIDAEGNVLRAPDPARIREQLDQLKATGVESLAICLLHSFANPEHEELVARLAAEAGFDEISVSSRLSPLIKIVSRGDTTVMDAYLNPILKDYIRKLRTPLKNCELKLMTSAGGLVDANHFVGKDSILSGPAGGVIGYSRVAETAGFPRSIGFDMGGTSTDVSRFDGEYEREFETTKAGVRIVAPMLSIETVAAGGGSICGFDGIKLHVGPDSAGADPGPACYGRGGPLTVTDLNLYLGKIIPSRFPFVLDRQSVEQRLTQLCEEIAASPMGKTYTPLELAEGFLQIANANMVRAIRNISVARGYDPADYALVSFGGAGSQHACAIARSLGIHEVLIHPYSGILSAFGIGQADVRRFGQQSVLQTWSADLKQELQQRFTALDQGVYEEVRAEGIPAERIDAPLHSLEMRYLGTDATIQVNCQSDQDEFSRFEQEHQRLYGYSHKSRAIEVTAMRTEIVGRMEEPHLPETELIDRSPTPSETTQACFQGTVQPTAVYLREDLHPGDQIAGPAIICEAISTVIIDPGFTASILSRGETLMRVTSESSAIPTEIDTTADPVMLEIFNNLFASIAEQMGITLQRTSISTNVKERLDFSCAVFSATGDLVVNAPHIPVHLGAMSETVKRIIADNPDLAPGDVFVTNDPYRGGSHLPDVTVITPVHHAETNELIFFTASRAHHAEIGGIVPGSMPPFSKTLADEGVLIRNFKLVDQGSSREDALRELLRSGEHPSRSVEDNLADVSAQVAANNCGVSLLNDLVRRYSLTVVLAYMKHIQQAATEKMQLALAEIEDGVYSFTDHLDNGAPLSVKITIKNSSAVVDFTGTAPVLETNLNANRAIVNAAVLYVFRCLIQEDIPLNSGVLTPIEIILPECFLNPPERETPAECAAMVGGNVETSQRTVDTLLGALNKAAASQGTMNNLTFGDETFGYYETICGGSGATAEQEGADAVHTHMTNTRLTDAEIIERRYPVRLHEFSIRQGSGGAGQHHGGAGIIRQIEFLKPLQISLISERRGEYAPFGLAGGAPGQIGENLLTKADGSTSESLGGKFSLSVAAGDKLTIKTPGGGGFGKTEKPG</sequence>
<keyword evidence="7" id="KW-1185">Reference proteome</keyword>
<dbReference type="GO" id="GO:0006749">
    <property type="term" value="P:glutathione metabolic process"/>
    <property type="evidence" value="ECO:0007669"/>
    <property type="project" value="TreeGrafter"/>
</dbReference>
<dbReference type="Proteomes" id="UP000316855">
    <property type="component" value="Chromosome"/>
</dbReference>
<dbReference type="EC" id="6.4.1.8" evidence="6"/>